<evidence type="ECO:0000313" key="15">
    <source>
        <dbReference type="EMBL" id="KRM71676.1"/>
    </source>
</evidence>
<reference evidence="15 16" key="1">
    <citation type="journal article" date="2015" name="Genome Announc.">
        <title>Expanding the biotechnology potential of lactobacilli through comparative genomics of 213 strains and associated genera.</title>
        <authorList>
            <person name="Sun Z."/>
            <person name="Harris H.M."/>
            <person name="McCann A."/>
            <person name="Guo C."/>
            <person name="Argimon S."/>
            <person name="Zhang W."/>
            <person name="Yang X."/>
            <person name="Jeffery I.B."/>
            <person name="Cooney J.C."/>
            <person name="Kagawa T.F."/>
            <person name="Liu W."/>
            <person name="Song Y."/>
            <person name="Salvetti E."/>
            <person name="Wrobel A."/>
            <person name="Rasinkangas P."/>
            <person name="Parkhill J."/>
            <person name="Rea M.C."/>
            <person name="O'Sullivan O."/>
            <person name="Ritari J."/>
            <person name="Douillard F.P."/>
            <person name="Paul Ross R."/>
            <person name="Yang R."/>
            <person name="Briner A.E."/>
            <person name="Felis G.E."/>
            <person name="de Vos W.M."/>
            <person name="Barrangou R."/>
            <person name="Klaenhammer T.R."/>
            <person name="Caufield P.W."/>
            <person name="Cui Y."/>
            <person name="Zhang H."/>
            <person name="O'Toole P.W."/>
        </authorList>
    </citation>
    <scope>NUCLEOTIDE SEQUENCE [LARGE SCALE GENOMIC DNA]</scope>
    <source>
        <strain evidence="15 16">DSM 23927</strain>
    </source>
</reference>
<comment type="similarity">
    <text evidence="2 12 13">Belongs to the RecF family.</text>
</comment>
<evidence type="ECO:0000256" key="11">
    <source>
        <dbReference type="ARBA" id="ARBA00023236"/>
    </source>
</evidence>
<dbReference type="GO" id="GO:0006302">
    <property type="term" value="P:double-strand break repair"/>
    <property type="evidence" value="ECO:0007669"/>
    <property type="project" value="TreeGrafter"/>
</dbReference>
<dbReference type="GO" id="GO:0003697">
    <property type="term" value="F:single-stranded DNA binding"/>
    <property type="evidence" value="ECO:0007669"/>
    <property type="project" value="UniProtKB-UniRule"/>
</dbReference>
<dbReference type="OrthoDB" id="9803889at2"/>
<dbReference type="InterPro" id="IPR018078">
    <property type="entry name" value="DNA-binding_RecF_CS"/>
</dbReference>
<proteinExistence type="inferred from homology"/>
<dbReference type="NCBIfam" id="TIGR00611">
    <property type="entry name" value="recf"/>
    <property type="match status" value="1"/>
</dbReference>
<evidence type="ECO:0000256" key="1">
    <source>
        <dbReference type="ARBA" id="ARBA00004496"/>
    </source>
</evidence>
<keyword evidence="8 12" id="KW-0067">ATP-binding</keyword>
<dbReference type="Gene3D" id="1.20.1050.90">
    <property type="entry name" value="RecF/RecN/SMC, N-terminal domain"/>
    <property type="match status" value="1"/>
</dbReference>
<dbReference type="PROSITE" id="PS00618">
    <property type="entry name" value="RECF_2"/>
    <property type="match status" value="1"/>
</dbReference>
<keyword evidence="7 12" id="KW-0227">DNA damage</keyword>
<keyword evidence="6 12" id="KW-0547">Nucleotide-binding</keyword>
<evidence type="ECO:0000256" key="5">
    <source>
        <dbReference type="ARBA" id="ARBA00022705"/>
    </source>
</evidence>
<evidence type="ECO:0000259" key="14">
    <source>
        <dbReference type="Pfam" id="PF02463"/>
    </source>
</evidence>
<dbReference type="InterPro" id="IPR001238">
    <property type="entry name" value="DNA-binding_RecF"/>
</dbReference>
<dbReference type="STRING" id="1423727.FC34_GL001333"/>
<sequence length="376" mass="42032">MKLTQLALKNYRNYASVDVGFSDQINVLIGENAQGKTNLLEAIYVLALARSHRTSNDKELIRFNQDFARISGTVNKTIGNLALELVISQQGKKARVNHIEQPKLSQYLGNFNVILFAPEDLGIVKGSPAGRRRFIDMEFGQMSPKYLYNLAQYKAILKQRNAYLKQLRFKQAKDLVYLGVLTDQLAAYGAEIITARAKLLQEMAKFAAVIHGDITNGREVLSFDYQSQVAKEARSTDETAYAALSTLFEKYQQREIDQGTTLVGPHRDDVAFIVNENDVANFGSQGQQRTTALAVKLAEIDLMKQQTGEYPVLLLDDVLSELDDQRQTHLLKAIQNKVQTFITTTSLDGIAKEIIEAPAIFNVAAGQLTKEEPLRD</sequence>
<keyword evidence="4 12" id="KW-0963">Cytoplasm</keyword>
<evidence type="ECO:0000256" key="2">
    <source>
        <dbReference type="ARBA" id="ARBA00008016"/>
    </source>
</evidence>
<dbReference type="GO" id="GO:0000731">
    <property type="term" value="P:DNA synthesis involved in DNA repair"/>
    <property type="evidence" value="ECO:0007669"/>
    <property type="project" value="TreeGrafter"/>
</dbReference>
<dbReference type="Pfam" id="PF02463">
    <property type="entry name" value="SMC_N"/>
    <property type="match status" value="1"/>
</dbReference>
<evidence type="ECO:0000256" key="12">
    <source>
        <dbReference type="HAMAP-Rule" id="MF_00365"/>
    </source>
</evidence>
<dbReference type="InterPro" id="IPR042174">
    <property type="entry name" value="RecF_2"/>
</dbReference>
<gene>
    <name evidence="12" type="primary">recF</name>
    <name evidence="15" type="ORF">FC34_GL001333</name>
</gene>
<evidence type="ECO:0000256" key="10">
    <source>
        <dbReference type="ARBA" id="ARBA00023204"/>
    </source>
</evidence>
<dbReference type="GO" id="GO:0005524">
    <property type="term" value="F:ATP binding"/>
    <property type="evidence" value="ECO:0007669"/>
    <property type="project" value="UniProtKB-UniRule"/>
</dbReference>
<evidence type="ECO:0000256" key="3">
    <source>
        <dbReference type="ARBA" id="ARBA00020170"/>
    </source>
</evidence>
<dbReference type="PATRIC" id="fig|1423727.3.peg.1353"/>
<feature type="binding site" evidence="12">
    <location>
        <begin position="30"/>
        <end position="37"/>
    </location>
    <ligand>
        <name>ATP</name>
        <dbReference type="ChEBI" id="CHEBI:30616"/>
    </ligand>
</feature>
<dbReference type="EMBL" id="AYZQ01000003">
    <property type="protein sequence ID" value="KRM71676.1"/>
    <property type="molecule type" value="Genomic_DNA"/>
</dbReference>
<organism evidence="15 16">
    <name type="scientific">Lacticaseibacillus brantae DSM 23927</name>
    <dbReference type="NCBI Taxonomy" id="1423727"/>
    <lineage>
        <taxon>Bacteria</taxon>
        <taxon>Bacillati</taxon>
        <taxon>Bacillota</taxon>
        <taxon>Bacilli</taxon>
        <taxon>Lactobacillales</taxon>
        <taxon>Lactobacillaceae</taxon>
        <taxon>Lacticaseibacillus</taxon>
    </lineage>
</organism>
<dbReference type="Gene3D" id="3.40.50.300">
    <property type="entry name" value="P-loop containing nucleotide triphosphate hydrolases"/>
    <property type="match status" value="1"/>
</dbReference>
<protein>
    <recommendedName>
        <fullName evidence="3 12">DNA replication and repair protein RecF</fullName>
    </recommendedName>
</protein>
<dbReference type="CDD" id="cd03242">
    <property type="entry name" value="ABC_RecF"/>
    <property type="match status" value="1"/>
</dbReference>
<dbReference type="GO" id="GO:0006260">
    <property type="term" value="P:DNA replication"/>
    <property type="evidence" value="ECO:0007669"/>
    <property type="project" value="UniProtKB-UniRule"/>
</dbReference>
<dbReference type="Proteomes" id="UP000051672">
    <property type="component" value="Unassembled WGS sequence"/>
</dbReference>
<feature type="domain" description="RecF/RecN/SMC N-terminal" evidence="14">
    <location>
        <begin position="3"/>
        <end position="346"/>
    </location>
</feature>
<dbReference type="PANTHER" id="PTHR32182">
    <property type="entry name" value="DNA REPLICATION AND REPAIR PROTEIN RECF"/>
    <property type="match status" value="1"/>
</dbReference>
<dbReference type="InterPro" id="IPR003395">
    <property type="entry name" value="RecF/RecN/SMC_N"/>
</dbReference>
<dbReference type="AlphaFoldDB" id="A0A0R2B838"/>
<keyword evidence="11 12" id="KW-0742">SOS response</keyword>
<evidence type="ECO:0000313" key="16">
    <source>
        <dbReference type="Proteomes" id="UP000051672"/>
    </source>
</evidence>
<dbReference type="RefSeq" id="WP_057894626.1">
    <property type="nucleotide sequence ID" value="NZ_AYZQ01000003.1"/>
</dbReference>
<dbReference type="InterPro" id="IPR027417">
    <property type="entry name" value="P-loop_NTPase"/>
</dbReference>
<keyword evidence="5 12" id="KW-0235">DNA replication</keyword>
<evidence type="ECO:0000256" key="4">
    <source>
        <dbReference type="ARBA" id="ARBA00022490"/>
    </source>
</evidence>
<name>A0A0R2B838_9LACO</name>
<evidence type="ECO:0000256" key="13">
    <source>
        <dbReference type="RuleBase" id="RU000578"/>
    </source>
</evidence>
<comment type="function">
    <text evidence="12 13">The RecF protein is involved in DNA metabolism; it is required for DNA replication and normal SOS inducibility. RecF binds preferentially to single-stranded, linear DNA. It also seems to bind ATP.</text>
</comment>
<dbReference type="PROSITE" id="PS00617">
    <property type="entry name" value="RECF_1"/>
    <property type="match status" value="1"/>
</dbReference>
<keyword evidence="10 12" id="KW-0234">DNA repair</keyword>
<dbReference type="SUPFAM" id="SSF52540">
    <property type="entry name" value="P-loop containing nucleoside triphosphate hydrolases"/>
    <property type="match status" value="1"/>
</dbReference>
<accession>A0A0R2B838</accession>
<evidence type="ECO:0000256" key="8">
    <source>
        <dbReference type="ARBA" id="ARBA00022840"/>
    </source>
</evidence>
<keyword evidence="9 12" id="KW-0238">DNA-binding</keyword>
<dbReference type="PANTHER" id="PTHR32182:SF0">
    <property type="entry name" value="DNA REPLICATION AND REPAIR PROTEIN RECF"/>
    <property type="match status" value="1"/>
</dbReference>
<evidence type="ECO:0000256" key="7">
    <source>
        <dbReference type="ARBA" id="ARBA00022763"/>
    </source>
</evidence>
<comment type="subcellular location">
    <subcellularLocation>
        <location evidence="1 12 13">Cytoplasm</location>
    </subcellularLocation>
</comment>
<evidence type="ECO:0000256" key="6">
    <source>
        <dbReference type="ARBA" id="ARBA00022741"/>
    </source>
</evidence>
<evidence type="ECO:0000256" key="9">
    <source>
        <dbReference type="ARBA" id="ARBA00023125"/>
    </source>
</evidence>
<dbReference type="HAMAP" id="MF_00365">
    <property type="entry name" value="RecF"/>
    <property type="match status" value="1"/>
</dbReference>
<dbReference type="FunFam" id="1.20.1050.90:FF:000002">
    <property type="entry name" value="DNA replication and repair protein RecF"/>
    <property type="match status" value="1"/>
</dbReference>
<dbReference type="GO" id="GO:0005737">
    <property type="term" value="C:cytoplasm"/>
    <property type="evidence" value="ECO:0007669"/>
    <property type="project" value="UniProtKB-SubCell"/>
</dbReference>
<comment type="caution">
    <text evidence="15">The sequence shown here is derived from an EMBL/GenBank/DDBJ whole genome shotgun (WGS) entry which is preliminary data.</text>
</comment>
<dbReference type="GO" id="GO:0009432">
    <property type="term" value="P:SOS response"/>
    <property type="evidence" value="ECO:0007669"/>
    <property type="project" value="UniProtKB-UniRule"/>
</dbReference>
<keyword evidence="16" id="KW-1185">Reference proteome</keyword>